<dbReference type="GO" id="GO:0008270">
    <property type="term" value="F:zinc ion binding"/>
    <property type="evidence" value="ECO:0007669"/>
    <property type="project" value="UniProtKB-KW"/>
</dbReference>
<dbReference type="InterPro" id="IPR000477">
    <property type="entry name" value="RT_dom"/>
</dbReference>
<keyword evidence="6" id="KW-1185">Reference proteome</keyword>
<evidence type="ECO:0000313" key="6">
    <source>
        <dbReference type="Proteomes" id="UP000009027"/>
    </source>
</evidence>
<keyword evidence="1" id="KW-0863">Zinc-finger</keyword>
<reference evidence="5 6" key="1">
    <citation type="journal article" date="2012" name="Proc. Natl. Acad. Sci. U.S.A.">
        <title>Antigenic diversity is generated by distinct evolutionary mechanisms in African trypanosome species.</title>
        <authorList>
            <person name="Jackson A.P."/>
            <person name="Berry A."/>
            <person name="Aslett M."/>
            <person name="Allison H.C."/>
            <person name="Burton P."/>
            <person name="Vavrova-Anderson J."/>
            <person name="Brown R."/>
            <person name="Browne H."/>
            <person name="Corton N."/>
            <person name="Hauser H."/>
            <person name="Gamble J."/>
            <person name="Gilderthorp R."/>
            <person name="Marcello L."/>
            <person name="McQuillan J."/>
            <person name="Otto T.D."/>
            <person name="Quail M.A."/>
            <person name="Sanders M.J."/>
            <person name="van Tonder A."/>
            <person name="Ginger M.L."/>
            <person name="Field M.C."/>
            <person name="Barry J.D."/>
            <person name="Hertz-Fowler C."/>
            <person name="Berriman M."/>
        </authorList>
    </citation>
    <scope>NUCLEOTIDE SEQUENCE</scope>
    <source>
        <strain evidence="5 6">Y486</strain>
    </source>
</reference>
<organism evidence="5 6">
    <name type="scientific">Trypanosoma vivax (strain Y486)</name>
    <dbReference type="NCBI Taxonomy" id="1055687"/>
    <lineage>
        <taxon>Eukaryota</taxon>
        <taxon>Discoba</taxon>
        <taxon>Euglenozoa</taxon>
        <taxon>Kinetoplastea</taxon>
        <taxon>Metakinetoplastina</taxon>
        <taxon>Trypanosomatida</taxon>
        <taxon>Trypanosomatidae</taxon>
        <taxon>Trypanosoma</taxon>
        <taxon>Duttonella</taxon>
    </lineage>
</organism>
<feature type="region of interest" description="Disordered" evidence="2">
    <location>
        <begin position="1013"/>
        <end position="1065"/>
    </location>
</feature>
<feature type="domain" description="Reverse transcriptase" evidence="4">
    <location>
        <begin position="59"/>
        <end position="327"/>
    </location>
</feature>
<evidence type="ECO:0000313" key="5">
    <source>
        <dbReference type="EMBL" id="CCD19515.1"/>
    </source>
</evidence>
<dbReference type="Proteomes" id="UP000009027">
    <property type="component" value="Unassembled WGS sequence"/>
</dbReference>
<keyword evidence="5" id="KW-0548">Nucleotidyltransferase</keyword>
<keyword evidence="1" id="KW-0862">Zinc</keyword>
<dbReference type="SUPFAM" id="SSF53098">
    <property type="entry name" value="Ribonuclease H-like"/>
    <property type="match status" value="1"/>
</dbReference>
<sequence length="1098" mass="123742">MKMPSTRRSAFRHITKAELDVALRELSSGTAPGDDEIHCEELKRLGRVSRRCILRLFNCSLRTGQVPPKWCHGIIAPLLKPNKPANSMASFRPATLTSTLCKLMERIVSLRVSDCIEDKLQPQQAGFRAARPTLDTLMQVTSAVRRRKDAEKTAAVFIDYPRAFDSVYHDCIGKELLSFGVEKHLVAWIAGFLKERTAKVRVNNVLSEDISLTCAVPQGSVLGPLLFIVTVDSLSKRLNCITGLQHGCFADDLTIVCTSADLRGSRETNQGEMDCITNWSAEYSMDVSAVKTEYTLFGAREMNLLSLKVGETALKEERTPKLLGLTMQPHKGLSKHVMCMKAAPSTRPAQLRQVASPERDQEREKLRAFCLALVQAKMCYGVASWWFDTSLSDRERLERVQTQAAHIVAGIPKAANREDALREARLKPINEVAHRRALEYYLQLKAKGPVHAKVADSIFPPEPPIHVRLAKVQRLYSTIDIPEKPHEATALQWARCVHFNATMPGALKAGAPEKDKKMHTMRPVQRFSDFDYQVWTDGSVVLDVSSGAGALAYPKEGRREKVMLGTGSLARSYRAECVEMEAGLKSLMDVIELSKTHRKRVVAFKDSLSLLMMVSTGPAGVEDAILRRIWDLILHIVWLCVSVNFQFVFSHCGVPRNEAADKATEQGNAKPQSYPAWITDIVTGVERQVRNEMYRAFEEGRMPRTHRSVLLDHVRPAPKHTKVDRLGESLLAQFRTGTSKHFGWLHRVLTRKTDQLECRWCSVQVAASDAAEEHPLAETVAASLSAPDLGIATRQRDTIICPLCNMACARRQEGIVHLVKIHGLERDCALALTKKARRAALTYKNGYTCHVCGEDFERRGLLVEHMAQRPPDVVPTVEERPKRLRKEDTPDDGNTLKCPWRARKYVAHAWLRKHMLQKHPEKQLSRGGEEAQDAPGIDGEAWQEELELKEFVCQQCHRVLKSKTWLTRHKCEPTSIIKSEDSNVAEQSVAAARPICSKEYHYRCLLRHMLTKHPGHNESLRPQPRAKPKRKEMRSEAQSQGEGSVSLCSPGGGDRDAERPRKRHRVGCRTEWTEGRDYVCGRCGSAYKQWYSLVWHTR</sequence>
<dbReference type="PROSITE" id="PS00028">
    <property type="entry name" value="ZINC_FINGER_C2H2_1"/>
    <property type="match status" value="1"/>
</dbReference>
<dbReference type="CDD" id="cd01650">
    <property type="entry name" value="RT_nLTR_like"/>
    <property type="match status" value="1"/>
</dbReference>
<name>F9WPN8_TRYVY</name>
<dbReference type="SMART" id="SM00355">
    <property type="entry name" value="ZnF_C2H2"/>
    <property type="match status" value="5"/>
</dbReference>
<evidence type="ECO:0000256" key="1">
    <source>
        <dbReference type="PROSITE-ProRule" id="PRU00042"/>
    </source>
</evidence>
<evidence type="ECO:0000259" key="3">
    <source>
        <dbReference type="PROSITE" id="PS50157"/>
    </source>
</evidence>
<dbReference type="Pfam" id="PF00078">
    <property type="entry name" value="RVT_1"/>
    <property type="match status" value="1"/>
</dbReference>
<protein>
    <submittedName>
        <fullName evidence="5">Reverse transcriptase (RNA-dependent DNA polymerase)</fullName>
    </submittedName>
</protein>
<dbReference type="InterPro" id="IPR013087">
    <property type="entry name" value="Znf_C2H2_type"/>
</dbReference>
<keyword evidence="5" id="KW-0695">RNA-directed DNA polymerase</keyword>
<keyword evidence="1" id="KW-0479">Metal-binding</keyword>
<feature type="domain" description="C2H2-type" evidence="3">
    <location>
        <begin position="847"/>
        <end position="881"/>
    </location>
</feature>
<dbReference type="PROSITE" id="PS50157">
    <property type="entry name" value="ZINC_FINGER_C2H2_2"/>
    <property type="match status" value="1"/>
</dbReference>
<feature type="compositionally biased region" description="Basic and acidic residues" evidence="2">
    <location>
        <begin position="877"/>
        <end position="888"/>
    </location>
</feature>
<dbReference type="PANTHER" id="PTHR19446">
    <property type="entry name" value="REVERSE TRANSCRIPTASES"/>
    <property type="match status" value="1"/>
</dbReference>
<dbReference type="PROSITE" id="PS50878">
    <property type="entry name" value="RT_POL"/>
    <property type="match status" value="1"/>
</dbReference>
<feature type="region of interest" description="Disordered" evidence="2">
    <location>
        <begin position="872"/>
        <end position="892"/>
    </location>
</feature>
<dbReference type="AlphaFoldDB" id="F9WPN8"/>
<proteinExistence type="predicted"/>
<dbReference type="Pfam" id="PF00096">
    <property type="entry name" value="zf-C2H2"/>
    <property type="match status" value="1"/>
</dbReference>
<dbReference type="GO" id="GO:0003676">
    <property type="term" value="F:nucleic acid binding"/>
    <property type="evidence" value="ECO:0007669"/>
    <property type="project" value="InterPro"/>
</dbReference>
<dbReference type="EMBL" id="CAEX01003573">
    <property type="protein sequence ID" value="CCD19515.1"/>
    <property type="molecule type" value="Genomic_DNA"/>
</dbReference>
<dbReference type="InterPro" id="IPR036397">
    <property type="entry name" value="RNaseH_sf"/>
</dbReference>
<evidence type="ECO:0000259" key="4">
    <source>
        <dbReference type="PROSITE" id="PS50878"/>
    </source>
</evidence>
<evidence type="ECO:0000256" key="2">
    <source>
        <dbReference type="SAM" id="MobiDB-lite"/>
    </source>
</evidence>
<dbReference type="InterPro" id="IPR012337">
    <property type="entry name" value="RNaseH-like_sf"/>
</dbReference>
<dbReference type="Gene3D" id="3.30.420.10">
    <property type="entry name" value="Ribonuclease H-like superfamily/Ribonuclease H"/>
    <property type="match status" value="1"/>
</dbReference>
<dbReference type="VEuPathDB" id="TriTrypDB:TvY486_0022120"/>
<accession>F9WPN8</accession>
<feature type="compositionally biased region" description="Polar residues" evidence="2">
    <location>
        <begin position="1036"/>
        <end position="1047"/>
    </location>
</feature>
<dbReference type="GO" id="GO:0003964">
    <property type="term" value="F:RNA-directed DNA polymerase activity"/>
    <property type="evidence" value="ECO:0007669"/>
    <property type="project" value="UniProtKB-KW"/>
</dbReference>
<feature type="non-terminal residue" evidence="5">
    <location>
        <position position="1098"/>
    </location>
</feature>
<gene>
    <name evidence="5" type="ORF">TvY486_0022120</name>
</gene>
<keyword evidence="5" id="KW-0808">Transferase</keyword>